<dbReference type="KEGG" id="dpx:DAPPUDRAFT_100315"/>
<evidence type="ECO:0000313" key="5">
    <source>
        <dbReference type="Proteomes" id="UP000000305"/>
    </source>
</evidence>
<organism evidence="4 5">
    <name type="scientific">Daphnia pulex</name>
    <name type="common">Water flea</name>
    <dbReference type="NCBI Taxonomy" id="6669"/>
    <lineage>
        <taxon>Eukaryota</taxon>
        <taxon>Metazoa</taxon>
        <taxon>Ecdysozoa</taxon>
        <taxon>Arthropoda</taxon>
        <taxon>Crustacea</taxon>
        <taxon>Branchiopoda</taxon>
        <taxon>Diplostraca</taxon>
        <taxon>Cladocera</taxon>
        <taxon>Anomopoda</taxon>
        <taxon>Daphniidae</taxon>
        <taxon>Daphnia</taxon>
    </lineage>
</organism>
<dbReference type="InterPro" id="IPR000618">
    <property type="entry name" value="Insect_cuticle"/>
</dbReference>
<dbReference type="Proteomes" id="UP000000305">
    <property type="component" value="Unassembled WGS sequence"/>
</dbReference>
<dbReference type="PANTHER" id="PTHR12236">
    <property type="entry name" value="STRUCTURAL CONTITUENT OF CUTICLE"/>
    <property type="match status" value="1"/>
</dbReference>
<dbReference type="OMA" id="APAYKDE"/>
<dbReference type="InterPro" id="IPR051217">
    <property type="entry name" value="Insect_Cuticle_Struc_Prot"/>
</dbReference>
<name>E9GA16_DAPPU</name>
<dbReference type="Pfam" id="PF00379">
    <property type="entry name" value="Chitin_bind_4"/>
    <property type="match status" value="1"/>
</dbReference>
<evidence type="ECO:0000256" key="1">
    <source>
        <dbReference type="ARBA" id="ARBA00022460"/>
    </source>
</evidence>
<reference evidence="4 5" key="1">
    <citation type="journal article" date="2011" name="Science">
        <title>The ecoresponsive genome of Daphnia pulex.</title>
        <authorList>
            <person name="Colbourne J.K."/>
            <person name="Pfrender M.E."/>
            <person name="Gilbert D."/>
            <person name="Thomas W.K."/>
            <person name="Tucker A."/>
            <person name="Oakley T.H."/>
            <person name="Tokishita S."/>
            <person name="Aerts A."/>
            <person name="Arnold G.J."/>
            <person name="Basu M.K."/>
            <person name="Bauer D.J."/>
            <person name="Caceres C.E."/>
            <person name="Carmel L."/>
            <person name="Casola C."/>
            <person name="Choi J.H."/>
            <person name="Detter J.C."/>
            <person name="Dong Q."/>
            <person name="Dusheyko S."/>
            <person name="Eads B.D."/>
            <person name="Frohlich T."/>
            <person name="Geiler-Samerotte K.A."/>
            <person name="Gerlach D."/>
            <person name="Hatcher P."/>
            <person name="Jogdeo S."/>
            <person name="Krijgsveld J."/>
            <person name="Kriventseva E.V."/>
            <person name="Kultz D."/>
            <person name="Laforsch C."/>
            <person name="Lindquist E."/>
            <person name="Lopez J."/>
            <person name="Manak J.R."/>
            <person name="Muller J."/>
            <person name="Pangilinan J."/>
            <person name="Patwardhan R.P."/>
            <person name="Pitluck S."/>
            <person name="Pritham E.J."/>
            <person name="Rechtsteiner A."/>
            <person name="Rho M."/>
            <person name="Rogozin I.B."/>
            <person name="Sakarya O."/>
            <person name="Salamov A."/>
            <person name="Schaack S."/>
            <person name="Shapiro H."/>
            <person name="Shiga Y."/>
            <person name="Skalitzky C."/>
            <person name="Smith Z."/>
            <person name="Souvorov A."/>
            <person name="Sung W."/>
            <person name="Tang Z."/>
            <person name="Tsuchiya D."/>
            <person name="Tu H."/>
            <person name="Vos H."/>
            <person name="Wang M."/>
            <person name="Wolf Y.I."/>
            <person name="Yamagata H."/>
            <person name="Yamada T."/>
            <person name="Ye Y."/>
            <person name="Shaw J.R."/>
            <person name="Andrews J."/>
            <person name="Crease T.J."/>
            <person name="Tang H."/>
            <person name="Lucas S.M."/>
            <person name="Robertson H.M."/>
            <person name="Bork P."/>
            <person name="Koonin E.V."/>
            <person name="Zdobnov E.M."/>
            <person name="Grigoriev I.V."/>
            <person name="Lynch M."/>
            <person name="Boore J.L."/>
        </authorList>
    </citation>
    <scope>NUCLEOTIDE SEQUENCE [LARGE SCALE GENOMIC DNA]</scope>
</reference>
<dbReference type="PANTHER" id="PTHR12236:SF79">
    <property type="entry name" value="CUTICULAR PROTEIN 50CB-RELATED"/>
    <property type="match status" value="1"/>
</dbReference>
<protein>
    <recommendedName>
        <fullName evidence="6">Cuticle protein</fullName>
    </recommendedName>
</protein>
<gene>
    <name evidence="4" type="ORF">DAPPUDRAFT_100315</name>
</gene>
<dbReference type="OrthoDB" id="6423516at2759"/>
<dbReference type="FunCoup" id="E9GA16">
    <property type="interactions" value="159"/>
</dbReference>
<keyword evidence="5" id="KW-1185">Reference proteome</keyword>
<keyword evidence="1 2" id="KW-0193">Cuticle</keyword>
<dbReference type="AlphaFoldDB" id="E9GA16"/>
<sequence>MKLFAFAALIAVAVAESAYPAAAYEKASYDYAPQPYSYGYAVKDEPSYNDYSHSETSDGKVVTGSYSVVLPDGRTQIVTYKADAYGYVADVKYVGEAKYSDYKPAAYAAPAYKDEAAAYPAAPPPAYPAAAAAEPAAAY</sequence>
<dbReference type="HOGENOM" id="CLU_075165_4_1_1"/>
<dbReference type="STRING" id="6669.E9GA16"/>
<dbReference type="PROSITE" id="PS00233">
    <property type="entry name" value="CHIT_BIND_RR_1"/>
    <property type="match status" value="1"/>
</dbReference>
<evidence type="ECO:0000313" key="4">
    <source>
        <dbReference type="EMBL" id="EFX83788.1"/>
    </source>
</evidence>
<proteinExistence type="predicted"/>
<dbReference type="GO" id="GO:0042302">
    <property type="term" value="F:structural constituent of cuticle"/>
    <property type="evidence" value="ECO:0007669"/>
    <property type="project" value="UniProtKB-UniRule"/>
</dbReference>
<feature type="signal peptide" evidence="3">
    <location>
        <begin position="1"/>
        <end position="15"/>
    </location>
</feature>
<evidence type="ECO:0008006" key="6">
    <source>
        <dbReference type="Google" id="ProtNLM"/>
    </source>
</evidence>
<evidence type="ECO:0000256" key="3">
    <source>
        <dbReference type="SAM" id="SignalP"/>
    </source>
</evidence>
<evidence type="ECO:0000256" key="2">
    <source>
        <dbReference type="PROSITE-ProRule" id="PRU00497"/>
    </source>
</evidence>
<dbReference type="PhylomeDB" id="E9GA16"/>
<dbReference type="InterPro" id="IPR031311">
    <property type="entry name" value="CHIT_BIND_RR_consensus"/>
</dbReference>
<dbReference type="InParanoid" id="E9GA16"/>
<feature type="chain" id="PRO_5012813404" description="Cuticle protein" evidence="3">
    <location>
        <begin position="16"/>
        <end position="139"/>
    </location>
</feature>
<dbReference type="PROSITE" id="PS51155">
    <property type="entry name" value="CHIT_BIND_RR_2"/>
    <property type="match status" value="1"/>
</dbReference>
<keyword evidence="3" id="KW-0732">Signal</keyword>
<dbReference type="GO" id="GO:0031012">
    <property type="term" value="C:extracellular matrix"/>
    <property type="evidence" value="ECO:0000318"/>
    <property type="project" value="GO_Central"/>
</dbReference>
<dbReference type="PRINTS" id="PR00947">
    <property type="entry name" value="CUTICLE"/>
</dbReference>
<dbReference type="eggNOG" id="ENOG502S4KI">
    <property type="taxonomic scope" value="Eukaryota"/>
</dbReference>
<accession>E9GA16</accession>
<dbReference type="EMBL" id="GL732536">
    <property type="protein sequence ID" value="EFX83788.1"/>
    <property type="molecule type" value="Genomic_DNA"/>
</dbReference>